<dbReference type="AlphaFoldDB" id="A0A835ARX8"/>
<gene>
    <name evidence="3" type="ORF">HU200_053218</name>
</gene>
<dbReference type="PANTHER" id="PTHR31325">
    <property type="entry name" value="OS01G0798800 PROTEIN-RELATED"/>
    <property type="match status" value="1"/>
</dbReference>
<proteinExistence type="predicted"/>
<protein>
    <recommendedName>
        <fullName evidence="2">DUF4220 domain-containing protein</fullName>
    </recommendedName>
</protein>
<keyword evidence="4" id="KW-1185">Reference proteome</keyword>
<evidence type="ECO:0000256" key="1">
    <source>
        <dbReference type="SAM" id="Phobius"/>
    </source>
</evidence>
<name>A0A835ARX8_9POAL</name>
<sequence>MSPSYFNSNHTGLCQTSEMMWKMGNLTASYAGEGSRELTMMIAAPAVVLVLVALFLGGIFNLDAVLDPKHRLLLSSALALSLPVMSYLFKDAVGEGASDLPARAGVILPWMLALELLRKKLDEIRERDSYAGAIQRAGRVAWLGSLVYYNITSAGRKAVFSILWILCSTKLVQRIVFTEVEKRSYPDKSWIISSYMGRLMSKDQKDRSLRAEGDGILRMCKYIVMGEEKLVKKVTADGYELKENTRDGDDNIITVGQVWNVVERRLLFGLSDRYQSIKRACLSFALFKLLRGRFEHLPEPTSEEAHYCRWLLMEGLPSASLEDETVLFQVMADEVTFLAEYYHSVVPFVLASPSFILGNYLLVPIVVLVLCLIAIAACGHGDVGYVFHRMRADNYALQPGFTKLVICSLVRAAHSRPAFFFILDLSISTLLCILWLRMIIRKYNNIRLKQFSLLRHRRGPLMLFMPTILSLKLRSVPATDALKRCIVGCLGDNSRHDQPLTKARSMERISKICQQLLPSLSSRVWQACTKSNSVTEMIVSWHVATCMVQQALLPRVCGWGWVWDWDWDWEAAAKCRVAISLSQYCAYLVVFHPELLPDRRAMAEVELRDMLGFWGYYLARLINSSSSRREERDDQSDDNDDGADVVRSGARLGRQLIDMVKDDRDHMVAVWGLLADVWTELLVYASPSNDEEHVSAHADMLPEGVELITVLWAFAMHTGMSRRPRAHENTDVDRPQQASV</sequence>
<reference evidence="3" key="1">
    <citation type="submission" date="2020-07" db="EMBL/GenBank/DDBJ databases">
        <title>Genome sequence and genetic diversity analysis of an under-domesticated orphan crop, white fonio (Digitaria exilis).</title>
        <authorList>
            <person name="Bennetzen J.L."/>
            <person name="Chen S."/>
            <person name="Ma X."/>
            <person name="Wang X."/>
            <person name="Yssel A.E.J."/>
            <person name="Chaluvadi S.R."/>
            <person name="Johnson M."/>
            <person name="Gangashetty P."/>
            <person name="Hamidou F."/>
            <person name="Sanogo M.D."/>
            <person name="Zwaenepoel A."/>
            <person name="Wallace J."/>
            <person name="Van De Peer Y."/>
            <person name="Van Deynze A."/>
        </authorList>
    </citation>
    <scope>NUCLEOTIDE SEQUENCE</scope>
    <source>
        <tissue evidence="3">Leaves</tissue>
    </source>
</reference>
<feature type="transmembrane region" description="Helical" evidence="1">
    <location>
        <begin position="418"/>
        <end position="440"/>
    </location>
</feature>
<dbReference type="Proteomes" id="UP000636709">
    <property type="component" value="Unassembled WGS sequence"/>
</dbReference>
<dbReference type="Pfam" id="PF04578">
    <property type="entry name" value="DUF594"/>
    <property type="match status" value="1"/>
</dbReference>
<organism evidence="3 4">
    <name type="scientific">Digitaria exilis</name>
    <dbReference type="NCBI Taxonomy" id="1010633"/>
    <lineage>
        <taxon>Eukaryota</taxon>
        <taxon>Viridiplantae</taxon>
        <taxon>Streptophyta</taxon>
        <taxon>Embryophyta</taxon>
        <taxon>Tracheophyta</taxon>
        <taxon>Spermatophyta</taxon>
        <taxon>Magnoliopsida</taxon>
        <taxon>Liliopsida</taxon>
        <taxon>Poales</taxon>
        <taxon>Poaceae</taxon>
        <taxon>PACMAD clade</taxon>
        <taxon>Panicoideae</taxon>
        <taxon>Panicodae</taxon>
        <taxon>Paniceae</taxon>
        <taxon>Anthephorinae</taxon>
        <taxon>Digitaria</taxon>
    </lineage>
</organism>
<comment type="caution">
    <text evidence="3">The sequence shown here is derived from an EMBL/GenBank/DDBJ whole genome shotgun (WGS) entry which is preliminary data.</text>
</comment>
<feature type="domain" description="DUF4220" evidence="2">
    <location>
        <begin position="139"/>
        <end position="422"/>
    </location>
</feature>
<evidence type="ECO:0000313" key="4">
    <source>
        <dbReference type="Proteomes" id="UP000636709"/>
    </source>
</evidence>
<feature type="transmembrane region" description="Helical" evidence="1">
    <location>
        <begin position="357"/>
        <end position="377"/>
    </location>
</feature>
<accession>A0A835ARX8</accession>
<evidence type="ECO:0000259" key="2">
    <source>
        <dbReference type="Pfam" id="PF13968"/>
    </source>
</evidence>
<evidence type="ECO:0000313" key="3">
    <source>
        <dbReference type="EMBL" id="KAF8667044.1"/>
    </source>
</evidence>
<dbReference type="EMBL" id="JACEFO010002303">
    <property type="protein sequence ID" value="KAF8667044.1"/>
    <property type="molecule type" value="Genomic_DNA"/>
</dbReference>
<keyword evidence="1" id="KW-0812">Transmembrane</keyword>
<feature type="transmembrane region" description="Helical" evidence="1">
    <location>
        <begin position="38"/>
        <end position="60"/>
    </location>
</feature>
<dbReference type="InterPro" id="IPR007658">
    <property type="entry name" value="DUF594"/>
</dbReference>
<keyword evidence="1" id="KW-0472">Membrane</keyword>
<keyword evidence="1" id="KW-1133">Transmembrane helix</keyword>
<dbReference type="Pfam" id="PF13968">
    <property type="entry name" value="DUF4220"/>
    <property type="match status" value="1"/>
</dbReference>
<dbReference type="InterPro" id="IPR025315">
    <property type="entry name" value="DUF4220"/>
</dbReference>